<evidence type="ECO:0000256" key="2">
    <source>
        <dbReference type="ARBA" id="ARBA00022723"/>
    </source>
</evidence>
<dbReference type="PROSITE" id="PS51165">
    <property type="entry name" value="THUMP"/>
    <property type="match status" value="1"/>
</dbReference>
<dbReference type="InterPro" id="IPR036400">
    <property type="entry name" value="Cyt_B5-like_heme/steroid_sf"/>
</dbReference>
<keyword evidence="1 5" id="KW-0349">Heme</keyword>
<keyword evidence="9" id="KW-1185">Reference proteome</keyword>
<evidence type="ECO:0000256" key="1">
    <source>
        <dbReference type="ARBA" id="ARBA00022617"/>
    </source>
</evidence>
<organism evidence="8 9">
    <name type="scientific">Emiliania huxleyi (strain CCMP1516)</name>
    <dbReference type="NCBI Taxonomy" id="280463"/>
    <lineage>
        <taxon>Eukaryota</taxon>
        <taxon>Haptista</taxon>
        <taxon>Haptophyta</taxon>
        <taxon>Prymnesiophyceae</taxon>
        <taxon>Isochrysidales</taxon>
        <taxon>Noelaerhabdaceae</taxon>
        <taxon>Emiliania</taxon>
    </lineage>
</organism>
<evidence type="ECO:0000256" key="5">
    <source>
        <dbReference type="RuleBase" id="RU362121"/>
    </source>
</evidence>
<evidence type="ECO:0000259" key="6">
    <source>
        <dbReference type="PROSITE" id="PS50255"/>
    </source>
</evidence>
<dbReference type="InterPro" id="IPR051872">
    <property type="entry name" value="Cytochrome_b5/Flavoprotein_Rdt"/>
</dbReference>
<comment type="similarity">
    <text evidence="5">Belongs to the cytochrome b5 family.</text>
</comment>
<dbReference type="GO" id="GO:0004128">
    <property type="term" value="F:cytochrome-b5 reductase activity, acting on NAD(P)H"/>
    <property type="evidence" value="ECO:0007669"/>
    <property type="project" value="TreeGrafter"/>
</dbReference>
<feature type="domain" description="THUMP" evidence="7">
    <location>
        <begin position="70"/>
        <end position="178"/>
    </location>
</feature>
<keyword evidence="3 5" id="KW-0408">Iron</keyword>
<protein>
    <recommendedName>
        <fullName evidence="10">Cytochrome b5 heme-binding domain-containing protein</fullName>
    </recommendedName>
</protein>
<dbReference type="Pfam" id="PF00173">
    <property type="entry name" value="Cyt-b5"/>
    <property type="match status" value="1"/>
</dbReference>
<dbReference type="GO" id="GO:0020037">
    <property type="term" value="F:heme binding"/>
    <property type="evidence" value="ECO:0007669"/>
    <property type="project" value="UniProtKB-UniRule"/>
</dbReference>
<evidence type="ECO:0000256" key="3">
    <source>
        <dbReference type="ARBA" id="ARBA00023004"/>
    </source>
</evidence>
<feature type="domain" description="Cytochrome b5 heme-binding" evidence="6">
    <location>
        <begin position="379"/>
        <end position="454"/>
    </location>
</feature>
<dbReference type="GO" id="GO:0003723">
    <property type="term" value="F:RNA binding"/>
    <property type="evidence" value="ECO:0007669"/>
    <property type="project" value="UniProtKB-UniRule"/>
</dbReference>
<evidence type="ECO:0008006" key="10">
    <source>
        <dbReference type="Google" id="ProtNLM"/>
    </source>
</evidence>
<keyword evidence="4" id="KW-0694">RNA-binding</keyword>
<dbReference type="SMART" id="SM01117">
    <property type="entry name" value="Cyt-b5"/>
    <property type="match status" value="1"/>
</dbReference>
<dbReference type="InterPro" id="IPR001199">
    <property type="entry name" value="Cyt_B5-like_heme/steroid-bd"/>
</dbReference>
<evidence type="ECO:0000313" key="9">
    <source>
        <dbReference type="Proteomes" id="UP000013827"/>
    </source>
</evidence>
<dbReference type="EnsemblProtists" id="EOD15610">
    <property type="protein sequence ID" value="EOD15610"/>
    <property type="gene ID" value="EMIHUDRAFT_103141"/>
</dbReference>
<dbReference type="GO" id="GO:0046872">
    <property type="term" value="F:metal ion binding"/>
    <property type="evidence" value="ECO:0007669"/>
    <property type="project" value="UniProtKB-UniRule"/>
</dbReference>
<evidence type="ECO:0000259" key="7">
    <source>
        <dbReference type="PROSITE" id="PS51165"/>
    </source>
</evidence>
<dbReference type="PROSITE" id="PS00191">
    <property type="entry name" value="CYTOCHROME_B5_1"/>
    <property type="match status" value="1"/>
</dbReference>
<evidence type="ECO:0000256" key="4">
    <source>
        <dbReference type="PROSITE-ProRule" id="PRU00529"/>
    </source>
</evidence>
<dbReference type="Pfam" id="PF02926">
    <property type="entry name" value="THUMP"/>
    <property type="match status" value="1"/>
</dbReference>
<dbReference type="SUPFAM" id="SSF55856">
    <property type="entry name" value="Cytochrome b5-like heme/steroid binding domain"/>
    <property type="match status" value="1"/>
</dbReference>
<proteinExistence type="inferred from homology"/>
<dbReference type="PANTHER" id="PTHR46237:SF1">
    <property type="entry name" value="CYTOCHROME B5 REDUCTASE 4"/>
    <property type="match status" value="1"/>
</dbReference>
<dbReference type="Gene3D" id="3.10.120.10">
    <property type="entry name" value="Cytochrome b5-like heme/steroid binding domain"/>
    <property type="match status" value="1"/>
</dbReference>
<keyword evidence="2 5" id="KW-0479">Metal-binding</keyword>
<dbReference type="InterPro" id="IPR004114">
    <property type="entry name" value="THUMP_dom"/>
</dbReference>
<dbReference type="AlphaFoldDB" id="A0A0D3IWH5"/>
<evidence type="ECO:0000313" key="8">
    <source>
        <dbReference type="EnsemblProtists" id="EOD15610"/>
    </source>
</evidence>
<reference evidence="8" key="2">
    <citation type="submission" date="2024-10" db="UniProtKB">
        <authorList>
            <consortium name="EnsemblProtists"/>
        </authorList>
    </citation>
    <scope>IDENTIFICATION</scope>
</reference>
<dbReference type="RefSeq" id="XP_005768039.1">
    <property type="nucleotide sequence ID" value="XM_005767982.1"/>
</dbReference>
<dbReference type="HOGENOM" id="CLU_530466_0_0_1"/>
<dbReference type="eggNOG" id="KOG0536">
    <property type="taxonomic scope" value="Eukaryota"/>
</dbReference>
<sequence>MHDYALLTTAGLESVALDALASECGLRASALPAPTARKGESFGSAGGLGILVASRQEPLAARALSAPVLQAALAVVVRCEVEDGDVLAAAVGSVSEERWRSAMRTHAAHAAPLPPSAPSFRIASLRAGQHDFDSRALSSALGAAVSALQPSWRVDLEAPDVCVLALLVNRSLLIGALLPPFSPRKSDPLPMEPRQWLVRGERAHMRPHRAALLARLLAPASGEVLPCSPRLAPSDASPEPSPGILAIEAALLASVTAHSVDLDPAAMLHARLDVGALLSALAVLVRPGGRCLLVGNAGPGGVGRGVAAAVVKASRRYPPGAWRVVRQTACASGGIACEAARGKVVLEPGFGLAAWLRLSRGADLTGGVGPLDEEEEEAWPKWSLADVASHTTPEDSWMAVRGKVYNVSPYLRYHPGGVDTLLDAAGTDATALFQQHHAWVNEDMLSACCVGTLRQ</sequence>
<dbReference type="PROSITE" id="PS50255">
    <property type="entry name" value="CYTOCHROME_B5_2"/>
    <property type="match status" value="1"/>
</dbReference>
<dbReference type="KEGG" id="ehx:EMIHUDRAFT_103141"/>
<dbReference type="SUPFAM" id="SSF143437">
    <property type="entry name" value="THUMP domain-like"/>
    <property type="match status" value="1"/>
</dbReference>
<dbReference type="PANTHER" id="PTHR46237">
    <property type="entry name" value="CYTOCHROME B5 REDUCTASE 4 FAMILY MEMBER"/>
    <property type="match status" value="1"/>
</dbReference>
<accession>A0A0D3IWH5</accession>
<dbReference type="InterPro" id="IPR018506">
    <property type="entry name" value="Cyt_B5_heme-BS"/>
</dbReference>
<dbReference type="GeneID" id="17261871"/>
<dbReference type="STRING" id="2903.R1DM45"/>
<dbReference type="GO" id="GO:0005737">
    <property type="term" value="C:cytoplasm"/>
    <property type="evidence" value="ECO:0007669"/>
    <property type="project" value="TreeGrafter"/>
</dbReference>
<name>A0A0D3IWH5_EMIH1</name>
<dbReference type="PaxDb" id="2903-EOD15610"/>
<dbReference type="Proteomes" id="UP000013827">
    <property type="component" value="Unassembled WGS sequence"/>
</dbReference>
<dbReference type="Gene3D" id="3.30.2130.30">
    <property type="match status" value="1"/>
</dbReference>
<reference evidence="9" key="1">
    <citation type="journal article" date="2013" name="Nature">
        <title>Pan genome of the phytoplankton Emiliania underpins its global distribution.</title>
        <authorList>
            <person name="Read B.A."/>
            <person name="Kegel J."/>
            <person name="Klute M.J."/>
            <person name="Kuo A."/>
            <person name="Lefebvre S.C."/>
            <person name="Maumus F."/>
            <person name="Mayer C."/>
            <person name="Miller J."/>
            <person name="Monier A."/>
            <person name="Salamov A."/>
            <person name="Young J."/>
            <person name="Aguilar M."/>
            <person name="Claverie J.M."/>
            <person name="Frickenhaus S."/>
            <person name="Gonzalez K."/>
            <person name="Herman E.K."/>
            <person name="Lin Y.C."/>
            <person name="Napier J."/>
            <person name="Ogata H."/>
            <person name="Sarno A.F."/>
            <person name="Shmutz J."/>
            <person name="Schroeder D."/>
            <person name="de Vargas C."/>
            <person name="Verret F."/>
            <person name="von Dassow P."/>
            <person name="Valentin K."/>
            <person name="Van de Peer Y."/>
            <person name="Wheeler G."/>
            <person name="Dacks J.B."/>
            <person name="Delwiche C.F."/>
            <person name="Dyhrman S.T."/>
            <person name="Glockner G."/>
            <person name="John U."/>
            <person name="Richards T."/>
            <person name="Worden A.Z."/>
            <person name="Zhang X."/>
            <person name="Grigoriev I.V."/>
            <person name="Allen A.E."/>
            <person name="Bidle K."/>
            <person name="Borodovsky M."/>
            <person name="Bowler C."/>
            <person name="Brownlee C."/>
            <person name="Cock J.M."/>
            <person name="Elias M."/>
            <person name="Gladyshev V.N."/>
            <person name="Groth M."/>
            <person name="Guda C."/>
            <person name="Hadaegh A."/>
            <person name="Iglesias-Rodriguez M.D."/>
            <person name="Jenkins J."/>
            <person name="Jones B.M."/>
            <person name="Lawson T."/>
            <person name="Leese F."/>
            <person name="Lindquist E."/>
            <person name="Lobanov A."/>
            <person name="Lomsadze A."/>
            <person name="Malik S.B."/>
            <person name="Marsh M.E."/>
            <person name="Mackinder L."/>
            <person name="Mock T."/>
            <person name="Mueller-Roeber B."/>
            <person name="Pagarete A."/>
            <person name="Parker M."/>
            <person name="Probert I."/>
            <person name="Quesneville H."/>
            <person name="Raines C."/>
            <person name="Rensing S.A."/>
            <person name="Riano-Pachon D.M."/>
            <person name="Richier S."/>
            <person name="Rokitta S."/>
            <person name="Shiraiwa Y."/>
            <person name="Soanes D.M."/>
            <person name="van der Giezen M."/>
            <person name="Wahlund T.M."/>
            <person name="Williams B."/>
            <person name="Wilson W."/>
            <person name="Wolfe G."/>
            <person name="Wurch L.L."/>
        </authorList>
    </citation>
    <scope>NUCLEOTIDE SEQUENCE</scope>
</reference>